<name>A0A1X7RX78_ZYMT9</name>
<keyword evidence="2" id="KW-1185">Reference proteome</keyword>
<dbReference type="EMBL" id="LT853697">
    <property type="protein sequence ID" value="SMQ52056.1"/>
    <property type="molecule type" value="Genomic_DNA"/>
</dbReference>
<dbReference type="InterPro" id="IPR021838">
    <property type="entry name" value="DUF3431"/>
</dbReference>
<accession>A0A1X7RX78</accession>
<proteinExistence type="predicted"/>
<protein>
    <submittedName>
        <fullName evidence="1">Uncharacterized protein</fullName>
    </submittedName>
</protein>
<organism evidence="1 2">
    <name type="scientific">Zymoseptoria tritici (strain ST99CH_3D7)</name>
    <dbReference type="NCBI Taxonomy" id="1276538"/>
    <lineage>
        <taxon>Eukaryota</taxon>
        <taxon>Fungi</taxon>
        <taxon>Dikarya</taxon>
        <taxon>Ascomycota</taxon>
        <taxon>Pezizomycotina</taxon>
        <taxon>Dothideomycetes</taxon>
        <taxon>Dothideomycetidae</taxon>
        <taxon>Mycosphaerellales</taxon>
        <taxon>Mycosphaerellaceae</taxon>
        <taxon>Zymoseptoria</taxon>
    </lineage>
</organism>
<gene>
    <name evidence="1" type="ORF">ZT3D7_G7209</name>
</gene>
<dbReference type="PANTHER" id="PTHR37490">
    <property type="entry name" value="EXPRESSED PROTEIN"/>
    <property type="match status" value="1"/>
</dbReference>
<evidence type="ECO:0000313" key="1">
    <source>
        <dbReference type="EMBL" id="SMQ52056.1"/>
    </source>
</evidence>
<reference evidence="1 2" key="1">
    <citation type="submission" date="2016-06" db="EMBL/GenBank/DDBJ databases">
        <authorList>
            <person name="Kjaerup R.B."/>
            <person name="Dalgaard T.S."/>
            <person name="Juul-Madsen H.R."/>
        </authorList>
    </citation>
    <scope>NUCLEOTIDE SEQUENCE [LARGE SCALE GENOMIC DNA]</scope>
</reference>
<dbReference type="AlphaFoldDB" id="A0A1X7RX78"/>
<sequence length="340" mass="39985">MSWVDNELGDLLKNKTQLDTAIYVADDPSAKFHVPENKGHEAMVWLTWMIDMYDTLPEVTIFMHGHPAAWHNNFILEMSSSQMVRHLNLEKVRRDGYVSLRCHWHPGCPTHIHLNETVEDPNKPEEVQVREAWKELWPSEPIPEVLSTPCCSQFAVSRDQIRVTPKERYIEIRTWLRKSKHPSFIVGRIFEYIWHVIMNNGSLIFCPDPRVCYCEVYDVCMSPDEYMEYFEIGEAWRGVTHELRLWKQWYEENGNVDEQPGEYADQIAQESGLDPKETDGWTRGDWFQHKANELYNELNERRQKAFDAAKNPATRTAVIEAALQNPLDVPASEDDYPWWF</sequence>
<dbReference type="Pfam" id="PF11913">
    <property type="entry name" value="DUF3431"/>
    <property type="match status" value="1"/>
</dbReference>
<evidence type="ECO:0000313" key="2">
    <source>
        <dbReference type="Proteomes" id="UP000215127"/>
    </source>
</evidence>
<dbReference type="PANTHER" id="PTHR37490:SF3">
    <property type="entry name" value="DUF3431 DOMAIN CONTAINING PROTEIN"/>
    <property type="match status" value="1"/>
</dbReference>
<dbReference type="Proteomes" id="UP000215127">
    <property type="component" value="Chromosome 6"/>
</dbReference>